<reference evidence="3" key="1">
    <citation type="journal article" date="2019" name="Int. J. Syst. Evol. Microbiol.">
        <title>The Global Catalogue of Microorganisms (GCM) 10K type strain sequencing project: providing services to taxonomists for standard genome sequencing and annotation.</title>
        <authorList>
            <consortium name="The Broad Institute Genomics Platform"/>
            <consortium name="The Broad Institute Genome Sequencing Center for Infectious Disease"/>
            <person name="Wu L."/>
            <person name="Ma J."/>
        </authorList>
    </citation>
    <scope>NUCLEOTIDE SEQUENCE [LARGE SCALE GENOMIC DNA]</scope>
    <source>
        <strain evidence="3">CGMCC 1.15304</strain>
    </source>
</reference>
<feature type="transmembrane region" description="Helical" evidence="1">
    <location>
        <begin position="105"/>
        <end position="123"/>
    </location>
</feature>
<feature type="transmembrane region" description="Helical" evidence="1">
    <location>
        <begin position="233"/>
        <end position="251"/>
    </location>
</feature>
<dbReference type="EMBL" id="JBHSCR010000015">
    <property type="protein sequence ID" value="MFC4349202.1"/>
    <property type="molecule type" value="Genomic_DNA"/>
</dbReference>
<keyword evidence="1" id="KW-1133">Transmembrane helix</keyword>
<evidence type="ECO:0000313" key="3">
    <source>
        <dbReference type="Proteomes" id="UP001595776"/>
    </source>
</evidence>
<feature type="transmembrane region" description="Helical" evidence="1">
    <location>
        <begin position="187"/>
        <end position="204"/>
    </location>
</feature>
<evidence type="ECO:0000313" key="2">
    <source>
        <dbReference type="EMBL" id="MFC4349202.1"/>
    </source>
</evidence>
<keyword evidence="3" id="KW-1185">Reference proteome</keyword>
<dbReference type="Proteomes" id="UP001595776">
    <property type="component" value="Unassembled WGS sequence"/>
</dbReference>
<keyword evidence="1" id="KW-0812">Transmembrane</keyword>
<sequence>MPADFNMTAVLTLMYAVFLSQIYLISVHYPRKMCARIREVIEAYPPADYPKLYPGPYAWYAESAKSRGLSLFMAINYAIAALGLVILGVMLGTGYEPALLGGDEVFVMLYFMLQMCPLFYIQIAEFRHYALMRQQFAETRRSASLAPRRMSQFVPPKLVALAALLFALWLVFYLSGKGDIATWGSEVYATLVMITGMNIFYVLYMRRMVFGKKIDPYRADEDRDRQIRVMGKIYVLSSIGVSLFLALTQAADQYGFEIFDPVLVSFYLQLCIIGGLGFVFRDISVNSLNFEVYRKQTASQP</sequence>
<organism evidence="2 3">
    <name type="scientific">Kordiimonas lipolytica</name>
    <dbReference type="NCBI Taxonomy" id="1662421"/>
    <lineage>
        <taxon>Bacteria</taxon>
        <taxon>Pseudomonadati</taxon>
        <taxon>Pseudomonadota</taxon>
        <taxon>Alphaproteobacteria</taxon>
        <taxon>Kordiimonadales</taxon>
        <taxon>Kordiimonadaceae</taxon>
        <taxon>Kordiimonas</taxon>
    </lineage>
</organism>
<feature type="transmembrane region" description="Helical" evidence="1">
    <location>
        <begin position="6"/>
        <end position="29"/>
    </location>
</feature>
<protein>
    <submittedName>
        <fullName evidence="2">Uncharacterized protein</fullName>
    </submittedName>
</protein>
<gene>
    <name evidence="2" type="ORF">ACFO5Q_15225</name>
</gene>
<name>A0ABV8UD73_9PROT</name>
<accession>A0ABV8UD73</accession>
<comment type="caution">
    <text evidence="2">The sequence shown here is derived from an EMBL/GenBank/DDBJ whole genome shotgun (WGS) entry which is preliminary data.</text>
</comment>
<evidence type="ECO:0000256" key="1">
    <source>
        <dbReference type="SAM" id="Phobius"/>
    </source>
</evidence>
<keyword evidence="1" id="KW-0472">Membrane</keyword>
<feature type="transmembrane region" description="Helical" evidence="1">
    <location>
        <begin position="263"/>
        <end position="280"/>
    </location>
</feature>
<proteinExistence type="predicted"/>
<feature type="transmembrane region" description="Helical" evidence="1">
    <location>
        <begin position="158"/>
        <end position="175"/>
    </location>
</feature>
<dbReference type="RefSeq" id="WP_068144192.1">
    <property type="nucleotide sequence ID" value="NZ_JBHSCR010000015.1"/>
</dbReference>
<feature type="transmembrane region" description="Helical" evidence="1">
    <location>
        <begin position="69"/>
        <end position="93"/>
    </location>
</feature>